<dbReference type="SFLD" id="SFLDS00003">
    <property type="entry name" value="Haloacid_Dehalogenase"/>
    <property type="match status" value="1"/>
</dbReference>
<dbReference type="Proteomes" id="UP000187608">
    <property type="component" value="Unassembled WGS sequence"/>
</dbReference>
<proteinExistence type="predicted"/>
<name>A0A1N7IM47_9BACI</name>
<evidence type="ECO:0000313" key="1">
    <source>
        <dbReference type="EMBL" id="SIS38150.1"/>
    </source>
</evidence>
<dbReference type="InterPro" id="IPR000150">
    <property type="entry name" value="Cof"/>
</dbReference>
<evidence type="ECO:0008006" key="3">
    <source>
        <dbReference type="Google" id="ProtNLM"/>
    </source>
</evidence>
<evidence type="ECO:0000313" key="2">
    <source>
        <dbReference type="Proteomes" id="UP000187608"/>
    </source>
</evidence>
<accession>A0A1N7IM47</accession>
<dbReference type="STRING" id="570947.SAMN05421687_101541"/>
<dbReference type="InterPro" id="IPR023214">
    <property type="entry name" value="HAD_sf"/>
</dbReference>
<dbReference type="Gene3D" id="3.30.1240.10">
    <property type="match status" value="1"/>
</dbReference>
<dbReference type="InterPro" id="IPR036412">
    <property type="entry name" value="HAD-like_sf"/>
</dbReference>
<dbReference type="SFLD" id="SFLDG01140">
    <property type="entry name" value="C2.B:_Phosphomannomutase_and_P"/>
    <property type="match status" value="1"/>
</dbReference>
<dbReference type="Gene3D" id="3.40.50.1000">
    <property type="entry name" value="HAD superfamily/HAD-like"/>
    <property type="match status" value="1"/>
</dbReference>
<gene>
    <name evidence="1" type="ORF">SAMN05421687_101541</name>
</gene>
<keyword evidence="2" id="KW-1185">Reference proteome</keyword>
<dbReference type="PROSITE" id="PS01229">
    <property type="entry name" value="COF_2"/>
    <property type="match status" value="1"/>
</dbReference>
<dbReference type="RefSeq" id="WP_076556795.1">
    <property type="nucleotide sequence ID" value="NZ_FTOC01000001.1"/>
</dbReference>
<sequence length="258" mass="29075">MTKKLAFFDIDGTLLDHNKELSTSTIETITKLQKQGVYCAIATGRAPFMHNRIREKLGISSFISFNGQYVVLEDTPVYKNPLKHEELDSLYKKAIANNHPVIFMNEDTMKATEPGSNRVEKALQSLRFNYPEVDELYHEKREMYQSLIFCEGDEIESYRQSHRAFDYIRWHKYSCDIIPSGGSKSEGIRKLIEAADVDMGNVYAFGDGPNDIEMIRDVGTGIAMGNAVSEVKAASDYVTDDVSEDGLTKAVYEIGLLS</sequence>
<reference evidence="2" key="1">
    <citation type="submission" date="2017-01" db="EMBL/GenBank/DDBJ databases">
        <authorList>
            <person name="Varghese N."/>
            <person name="Submissions S."/>
        </authorList>
    </citation>
    <scope>NUCLEOTIDE SEQUENCE [LARGE SCALE GENOMIC DNA]</scope>
    <source>
        <strain evidence="2">DSM 23127</strain>
    </source>
</reference>
<protein>
    <recommendedName>
        <fullName evidence="3">Cof subfamily of IIB subfamily of haloacid dehalogenase superfamily/HAD-superfamily hydrolase, subfamily IIB</fullName>
    </recommendedName>
</protein>
<organism evidence="1 2">
    <name type="scientific">Salimicrobium flavidum</name>
    <dbReference type="NCBI Taxonomy" id="570947"/>
    <lineage>
        <taxon>Bacteria</taxon>
        <taxon>Bacillati</taxon>
        <taxon>Bacillota</taxon>
        <taxon>Bacilli</taxon>
        <taxon>Bacillales</taxon>
        <taxon>Bacillaceae</taxon>
        <taxon>Salimicrobium</taxon>
    </lineage>
</organism>
<dbReference type="Pfam" id="PF08282">
    <property type="entry name" value="Hydrolase_3"/>
    <property type="match status" value="1"/>
</dbReference>
<dbReference type="GO" id="GO:0000287">
    <property type="term" value="F:magnesium ion binding"/>
    <property type="evidence" value="ECO:0007669"/>
    <property type="project" value="TreeGrafter"/>
</dbReference>
<dbReference type="PANTHER" id="PTHR10000">
    <property type="entry name" value="PHOSPHOSERINE PHOSPHATASE"/>
    <property type="match status" value="1"/>
</dbReference>
<dbReference type="AlphaFoldDB" id="A0A1N7IM47"/>
<dbReference type="SUPFAM" id="SSF56784">
    <property type="entry name" value="HAD-like"/>
    <property type="match status" value="1"/>
</dbReference>
<dbReference type="InterPro" id="IPR006379">
    <property type="entry name" value="HAD-SF_hydro_IIB"/>
</dbReference>
<dbReference type="GO" id="GO:0016791">
    <property type="term" value="F:phosphatase activity"/>
    <property type="evidence" value="ECO:0007669"/>
    <property type="project" value="TreeGrafter"/>
</dbReference>
<dbReference type="EMBL" id="FTOC01000001">
    <property type="protein sequence ID" value="SIS38150.1"/>
    <property type="molecule type" value="Genomic_DNA"/>
</dbReference>
<dbReference type="PANTHER" id="PTHR10000:SF25">
    <property type="entry name" value="PHOSPHATASE YKRA-RELATED"/>
    <property type="match status" value="1"/>
</dbReference>
<dbReference type="GO" id="GO:0005829">
    <property type="term" value="C:cytosol"/>
    <property type="evidence" value="ECO:0007669"/>
    <property type="project" value="TreeGrafter"/>
</dbReference>
<dbReference type="OrthoDB" id="9810101at2"/>
<dbReference type="SFLD" id="SFLDG01144">
    <property type="entry name" value="C2.B.4:_PGP_Like"/>
    <property type="match status" value="1"/>
</dbReference>
<dbReference type="NCBIfam" id="TIGR00099">
    <property type="entry name" value="Cof-subfamily"/>
    <property type="match status" value="1"/>
</dbReference>
<dbReference type="NCBIfam" id="TIGR01484">
    <property type="entry name" value="HAD-SF-IIB"/>
    <property type="match status" value="1"/>
</dbReference>